<dbReference type="InterPro" id="IPR002575">
    <property type="entry name" value="Aminoglycoside_PTrfase"/>
</dbReference>
<dbReference type="Gene3D" id="3.90.1200.10">
    <property type="match status" value="1"/>
</dbReference>
<evidence type="ECO:0000313" key="3">
    <source>
        <dbReference type="Proteomes" id="UP001157091"/>
    </source>
</evidence>
<dbReference type="Pfam" id="PF01636">
    <property type="entry name" value="APH"/>
    <property type="match status" value="1"/>
</dbReference>
<proteinExistence type="predicted"/>
<dbReference type="EMBL" id="BSUK01000001">
    <property type="protein sequence ID" value="GMA24019.1"/>
    <property type="molecule type" value="Genomic_DNA"/>
</dbReference>
<dbReference type="PANTHER" id="PTHR21310:SF15">
    <property type="entry name" value="AMINOGLYCOSIDE PHOSPHOTRANSFERASE DOMAIN-CONTAINING PROTEIN"/>
    <property type="match status" value="1"/>
</dbReference>
<name>A0ABQ6I2L0_9MICO</name>
<dbReference type="InterPro" id="IPR011009">
    <property type="entry name" value="Kinase-like_dom_sf"/>
</dbReference>
<dbReference type="PANTHER" id="PTHR21310">
    <property type="entry name" value="AMINOGLYCOSIDE PHOSPHOTRANSFERASE-RELATED-RELATED"/>
    <property type="match status" value="1"/>
</dbReference>
<organism evidence="2 3">
    <name type="scientific">Luteimicrobium album</name>
    <dbReference type="NCBI Taxonomy" id="1054550"/>
    <lineage>
        <taxon>Bacteria</taxon>
        <taxon>Bacillati</taxon>
        <taxon>Actinomycetota</taxon>
        <taxon>Actinomycetes</taxon>
        <taxon>Micrococcales</taxon>
        <taxon>Luteimicrobium</taxon>
    </lineage>
</organism>
<keyword evidence="3" id="KW-1185">Reference proteome</keyword>
<reference evidence="3" key="1">
    <citation type="journal article" date="2019" name="Int. J. Syst. Evol. Microbiol.">
        <title>The Global Catalogue of Microorganisms (GCM) 10K type strain sequencing project: providing services to taxonomists for standard genome sequencing and annotation.</title>
        <authorList>
            <consortium name="The Broad Institute Genomics Platform"/>
            <consortium name="The Broad Institute Genome Sequencing Center for Infectious Disease"/>
            <person name="Wu L."/>
            <person name="Ma J."/>
        </authorList>
    </citation>
    <scope>NUCLEOTIDE SEQUENCE [LARGE SCALE GENOMIC DNA]</scope>
    <source>
        <strain evidence="3">NBRC 106348</strain>
    </source>
</reference>
<evidence type="ECO:0000259" key="1">
    <source>
        <dbReference type="Pfam" id="PF01636"/>
    </source>
</evidence>
<dbReference type="Gene3D" id="3.30.200.20">
    <property type="entry name" value="Phosphorylase Kinase, domain 1"/>
    <property type="match status" value="1"/>
</dbReference>
<accession>A0ABQ6I2L0</accession>
<dbReference type="Proteomes" id="UP001157091">
    <property type="component" value="Unassembled WGS sequence"/>
</dbReference>
<dbReference type="InterPro" id="IPR051678">
    <property type="entry name" value="AGP_Transferase"/>
</dbReference>
<feature type="domain" description="Aminoglycoside phosphotransferase" evidence="1">
    <location>
        <begin position="42"/>
        <end position="255"/>
    </location>
</feature>
<gene>
    <name evidence="2" type="ORF">GCM10025864_17780</name>
</gene>
<evidence type="ECO:0000313" key="2">
    <source>
        <dbReference type="EMBL" id="GMA24019.1"/>
    </source>
</evidence>
<protein>
    <recommendedName>
        <fullName evidence="1">Aminoglycoside phosphotransferase domain-containing protein</fullName>
    </recommendedName>
</protein>
<dbReference type="SUPFAM" id="SSF56112">
    <property type="entry name" value="Protein kinase-like (PK-like)"/>
    <property type="match status" value="1"/>
</dbReference>
<sequence>MTTPPQPTPALTDAQLAALCAPLGRPVSSERLAGGLFAAVHAVTLDGGRRVVVKAGTADESRLLTYEHGIIGTEAAFLRLVHATPGAPSDVLPELLHEDRSRTAFPGDAVVMTHLDGALWFQVAADAERAGAPLDAATTARVQREVGGALARLHRATGTAYGYPAPEAGLARTTWPDAFAAMIEAVLDDAARWGIEVPAFAVREAVVRGEQALARVTTPRLVHGDLWAGNVFVDPATYAVTGVIDGERALFGDPSST</sequence>
<comment type="caution">
    <text evidence="2">The sequence shown here is derived from an EMBL/GenBank/DDBJ whole genome shotgun (WGS) entry which is preliminary data.</text>
</comment>
<dbReference type="RefSeq" id="WP_284292914.1">
    <property type="nucleotide sequence ID" value="NZ_BSUK01000001.1"/>
</dbReference>